<evidence type="ECO:0000313" key="1">
    <source>
        <dbReference type="EMBL" id="GED95989.1"/>
    </source>
</evidence>
<dbReference type="AlphaFoldDB" id="A0A7M4BQ28"/>
<accession>A0A7M4BQ28</accession>
<evidence type="ECO:0000313" key="2">
    <source>
        <dbReference type="Proteomes" id="UP000444980"/>
    </source>
</evidence>
<proteinExistence type="predicted"/>
<reference evidence="2" key="1">
    <citation type="submission" date="2019-06" db="EMBL/GenBank/DDBJ databases">
        <title>Gordonia isolated from sludge of a wastewater treatment plant.</title>
        <authorList>
            <person name="Tamura T."/>
            <person name="Aoyama K."/>
            <person name="Kang Y."/>
            <person name="Saito S."/>
            <person name="Akiyama N."/>
            <person name="Yazawa K."/>
            <person name="Gonoi T."/>
            <person name="Mikami Y."/>
        </authorList>
    </citation>
    <scope>NUCLEOTIDE SEQUENCE [LARGE SCALE GENOMIC DNA]</scope>
    <source>
        <strain evidence="2">NBRC 107697</strain>
    </source>
</reference>
<name>A0A7M4BQ28_9ACTN</name>
<keyword evidence="2" id="KW-1185">Reference proteome</keyword>
<gene>
    <name evidence="1" type="ORF">nbrc107697_00280</name>
</gene>
<comment type="caution">
    <text evidence="1">The sequence shown here is derived from an EMBL/GenBank/DDBJ whole genome shotgun (WGS) entry which is preliminary data.</text>
</comment>
<dbReference type="RefSeq" id="WP_007320637.1">
    <property type="nucleotide sequence ID" value="NZ_BJOU01000001.1"/>
</dbReference>
<sequence>MNSHNPDVVEDAIERRKVRDPEMIHRIRSELLRAASGVHRRRLREWAADDDAEFPTETESQRIAIVEVELLIRSLGKYAGIPGEDLFTEPLIRMLHSPFEWE</sequence>
<organism evidence="1 2">
    <name type="scientific">Gordonia crocea</name>
    <dbReference type="NCBI Taxonomy" id="589162"/>
    <lineage>
        <taxon>Bacteria</taxon>
        <taxon>Bacillati</taxon>
        <taxon>Actinomycetota</taxon>
        <taxon>Actinomycetes</taxon>
        <taxon>Mycobacteriales</taxon>
        <taxon>Gordoniaceae</taxon>
        <taxon>Gordonia</taxon>
    </lineage>
</organism>
<dbReference type="EMBL" id="BJOU01000001">
    <property type="protein sequence ID" value="GED95989.1"/>
    <property type="molecule type" value="Genomic_DNA"/>
</dbReference>
<protein>
    <submittedName>
        <fullName evidence="1">Uncharacterized protein</fullName>
    </submittedName>
</protein>
<dbReference type="Proteomes" id="UP000444980">
    <property type="component" value="Unassembled WGS sequence"/>
</dbReference>